<organism evidence="4 5">
    <name type="scientific">Ezakiella coagulans</name>
    <dbReference type="NCBI Taxonomy" id="46507"/>
    <lineage>
        <taxon>Bacteria</taxon>
        <taxon>Bacillati</taxon>
        <taxon>Bacillota</taxon>
        <taxon>Tissierellia</taxon>
        <taxon>Ezakiella</taxon>
    </lineage>
</organism>
<protein>
    <recommendedName>
        <fullName evidence="3">Calcineurin-like phosphoesterase domain-containing protein</fullName>
    </recommendedName>
</protein>
<dbReference type="CDD" id="cd07385">
    <property type="entry name" value="MPP_YkuE_C"/>
    <property type="match status" value="1"/>
</dbReference>
<comment type="caution">
    <text evidence="4">The sequence shown here is derived from an EMBL/GenBank/DDBJ whole genome shotgun (WGS) entry which is preliminary data.</text>
</comment>
<dbReference type="PANTHER" id="PTHR31302:SF31">
    <property type="entry name" value="PHOSPHODIESTERASE YAEI"/>
    <property type="match status" value="1"/>
</dbReference>
<gene>
    <name evidence="4" type="ORF">C7381_10917</name>
</gene>
<evidence type="ECO:0000313" key="5">
    <source>
        <dbReference type="Proteomes" id="UP000245793"/>
    </source>
</evidence>
<dbReference type="InterPro" id="IPR029052">
    <property type="entry name" value="Metallo-depent_PP-like"/>
</dbReference>
<evidence type="ECO:0000256" key="1">
    <source>
        <dbReference type="ARBA" id="ARBA00022723"/>
    </source>
</evidence>
<dbReference type="InterPro" id="IPR051158">
    <property type="entry name" value="Metallophosphoesterase_sf"/>
</dbReference>
<dbReference type="PANTHER" id="PTHR31302">
    <property type="entry name" value="TRANSMEMBRANE PROTEIN WITH METALLOPHOSPHOESTERASE DOMAIN-RELATED"/>
    <property type="match status" value="1"/>
</dbReference>
<evidence type="ECO:0000259" key="3">
    <source>
        <dbReference type="Pfam" id="PF00149"/>
    </source>
</evidence>
<dbReference type="EMBL" id="QEKV01000009">
    <property type="protein sequence ID" value="PVY93752.1"/>
    <property type="molecule type" value="Genomic_DNA"/>
</dbReference>
<dbReference type="GO" id="GO:0009245">
    <property type="term" value="P:lipid A biosynthetic process"/>
    <property type="evidence" value="ECO:0007669"/>
    <property type="project" value="TreeGrafter"/>
</dbReference>
<sequence length="279" mass="31874">MKIKKKYKLIAALLILLVLMLSAFDVRLKIVKYKIESDKIDSPVRIALVTDLHSCKYGENQKTLIDAVNKEKPDIILLGGDIFDDIIPDTNTKIFLKAVAPKYPCYYVTGNHEYWSRQSDEMIAWLRANNIYVLDGESVDVEIGNQKISLSGINDPDKERFTGKSGDFYSELDKIQREKDDNLFRILLAHRPSYIENYLKYDFDLVLCGHAHGGQWRIPFILNGVFAPDEGWLPKYAGGKYDFPNGQMIVSRGLARESTRVPRIFNRPELVIVDVVGVK</sequence>
<evidence type="ECO:0000313" key="4">
    <source>
        <dbReference type="EMBL" id="PVY93752.1"/>
    </source>
</evidence>
<dbReference type="GO" id="GO:0008758">
    <property type="term" value="F:UDP-2,3-diacylglucosamine hydrolase activity"/>
    <property type="evidence" value="ECO:0007669"/>
    <property type="project" value="TreeGrafter"/>
</dbReference>
<dbReference type="RefSeq" id="WP_116480419.1">
    <property type="nucleotide sequence ID" value="NZ_QEKV01000009.1"/>
</dbReference>
<reference evidence="4 5" key="1">
    <citation type="submission" date="2018-04" db="EMBL/GenBank/DDBJ databases">
        <title>Genomic Encyclopedia of Type Strains, Phase IV (KMG-IV): sequencing the most valuable type-strain genomes for metagenomic binning, comparative biology and taxonomic classification.</title>
        <authorList>
            <person name="Goeker M."/>
        </authorList>
    </citation>
    <scope>NUCLEOTIDE SEQUENCE [LARGE SCALE GENOMIC DNA]</scope>
    <source>
        <strain evidence="4 5">DSM 20705</strain>
    </source>
</reference>
<dbReference type="GO" id="GO:0016020">
    <property type="term" value="C:membrane"/>
    <property type="evidence" value="ECO:0007669"/>
    <property type="project" value="GOC"/>
</dbReference>
<dbReference type="GO" id="GO:0046872">
    <property type="term" value="F:metal ion binding"/>
    <property type="evidence" value="ECO:0007669"/>
    <property type="project" value="UniProtKB-KW"/>
</dbReference>
<proteinExistence type="predicted"/>
<keyword evidence="2" id="KW-0378">Hydrolase</keyword>
<evidence type="ECO:0000256" key="2">
    <source>
        <dbReference type="ARBA" id="ARBA00022801"/>
    </source>
</evidence>
<name>A0A2U1E1P0_9FIRM</name>
<dbReference type="Proteomes" id="UP000245793">
    <property type="component" value="Unassembled WGS sequence"/>
</dbReference>
<keyword evidence="5" id="KW-1185">Reference proteome</keyword>
<accession>A0A2U1E1P0</accession>
<dbReference type="InterPro" id="IPR004843">
    <property type="entry name" value="Calcineurin-like_PHP"/>
</dbReference>
<dbReference type="Pfam" id="PF00149">
    <property type="entry name" value="Metallophos"/>
    <property type="match status" value="1"/>
</dbReference>
<dbReference type="Gene3D" id="3.60.21.10">
    <property type="match status" value="1"/>
</dbReference>
<keyword evidence="1" id="KW-0479">Metal-binding</keyword>
<feature type="domain" description="Calcineurin-like phosphoesterase" evidence="3">
    <location>
        <begin position="45"/>
        <end position="213"/>
    </location>
</feature>
<dbReference type="SUPFAM" id="SSF56300">
    <property type="entry name" value="Metallo-dependent phosphatases"/>
    <property type="match status" value="1"/>
</dbReference>
<dbReference type="AlphaFoldDB" id="A0A2U1E1P0"/>